<evidence type="ECO:0000259" key="1">
    <source>
        <dbReference type="PROSITE" id="PS50045"/>
    </source>
</evidence>
<dbReference type="InterPro" id="IPR027417">
    <property type="entry name" value="P-loop_NTPase"/>
</dbReference>
<protein>
    <recommendedName>
        <fullName evidence="1">Sigma-54 factor interaction domain-containing protein</fullName>
    </recommendedName>
</protein>
<sequence>MESEVFGHEAGAFTDARQRKQGLIELGAGGTVLL</sequence>
<dbReference type="Pfam" id="PF00158">
    <property type="entry name" value="Sigma54_activat"/>
    <property type="match status" value="1"/>
</dbReference>
<accession>A0A382RHB8</accession>
<dbReference type="PROSITE" id="PS50045">
    <property type="entry name" value="SIGMA54_INTERACT_4"/>
    <property type="match status" value="1"/>
</dbReference>
<dbReference type="Gene3D" id="3.40.50.300">
    <property type="entry name" value="P-loop containing nucleotide triphosphate hydrolases"/>
    <property type="match status" value="1"/>
</dbReference>
<dbReference type="EMBL" id="UINC01121298">
    <property type="protein sequence ID" value="SVC96358.1"/>
    <property type="molecule type" value="Genomic_DNA"/>
</dbReference>
<dbReference type="AlphaFoldDB" id="A0A382RHB8"/>
<gene>
    <name evidence="2" type="ORF">METZ01_LOCUS349212</name>
</gene>
<name>A0A382RHB8_9ZZZZ</name>
<dbReference type="GO" id="GO:0006355">
    <property type="term" value="P:regulation of DNA-templated transcription"/>
    <property type="evidence" value="ECO:0007669"/>
    <property type="project" value="InterPro"/>
</dbReference>
<dbReference type="GO" id="GO:0005524">
    <property type="term" value="F:ATP binding"/>
    <property type="evidence" value="ECO:0007669"/>
    <property type="project" value="InterPro"/>
</dbReference>
<proteinExistence type="predicted"/>
<feature type="non-terminal residue" evidence="2">
    <location>
        <position position="34"/>
    </location>
</feature>
<organism evidence="2">
    <name type="scientific">marine metagenome</name>
    <dbReference type="NCBI Taxonomy" id="408172"/>
    <lineage>
        <taxon>unclassified sequences</taxon>
        <taxon>metagenomes</taxon>
        <taxon>ecological metagenomes</taxon>
    </lineage>
</organism>
<dbReference type="InterPro" id="IPR002078">
    <property type="entry name" value="Sigma_54_int"/>
</dbReference>
<evidence type="ECO:0000313" key="2">
    <source>
        <dbReference type="EMBL" id="SVC96358.1"/>
    </source>
</evidence>
<feature type="domain" description="Sigma-54 factor interaction" evidence="1">
    <location>
        <begin position="1"/>
        <end position="34"/>
    </location>
</feature>
<reference evidence="2" key="1">
    <citation type="submission" date="2018-05" db="EMBL/GenBank/DDBJ databases">
        <authorList>
            <person name="Lanie J.A."/>
            <person name="Ng W.-L."/>
            <person name="Kazmierczak K.M."/>
            <person name="Andrzejewski T.M."/>
            <person name="Davidsen T.M."/>
            <person name="Wayne K.J."/>
            <person name="Tettelin H."/>
            <person name="Glass J.I."/>
            <person name="Rusch D."/>
            <person name="Podicherti R."/>
            <person name="Tsui H.-C.T."/>
            <person name="Winkler M.E."/>
        </authorList>
    </citation>
    <scope>NUCLEOTIDE SEQUENCE</scope>
</reference>